<dbReference type="EMBL" id="CP036280">
    <property type="protein sequence ID" value="QDU71390.1"/>
    <property type="molecule type" value="Genomic_DNA"/>
</dbReference>
<feature type="binding site" evidence="6">
    <location>
        <position position="236"/>
    </location>
    <ligand>
        <name>Zn(2+)</name>
        <dbReference type="ChEBI" id="CHEBI:29105"/>
        <label>2</label>
    </ligand>
</feature>
<feature type="binding site" evidence="6">
    <location>
        <position position="97"/>
    </location>
    <ligand>
        <name>substrate</name>
    </ligand>
</feature>
<organism evidence="8 9">
    <name type="scientific">Mucisphaera calidilacus</name>
    <dbReference type="NCBI Taxonomy" id="2527982"/>
    <lineage>
        <taxon>Bacteria</taxon>
        <taxon>Pseudomonadati</taxon>
        <taxon>Planctomycetota</taxon>
        <taxon>Phycisphaerae</taxon>
        <taxon>Phycisphaerales</taxon>
        <taxon>Phycisphaeraceae</taxon>
        <taxon>Mucisphaera</taxon>
    </lineage>
</organism>
<evidence type="ECO:0000313" key="8">
    <source>
        <dbReference type="EMBL" id="QDU71390.1"/>
    </source>
</evidence>
<evidence type="ECO:0000256" key="5">
    <source>
        <dbReference type="ARBA" id="ARBA00022975"/>
    </source>
</evidence>
<feature type="binding site" evidence="6">
    <location>
        <position position="155"/>
    </location>
    <ligand>
        <name>Zn(2+)</name>
        <dbReference type="ChEBI" id="CHEBI:29105"/>
        <label>1</label>
    </ligand>
</feature>
<comment type="pathway">
    <text evidence="6">Pyrimidine metabolism; UMP biosynthesis via de novo pathway; (S)-dihydroorotate from bicarbonate: step 3/3.</text>
</comment>
<dbReference type="PANTHER" id="PTHR43668:SF2">
    <property type="entry name" value="ALLANTOINASE"/>
    <property type="match status" value="1"/>
</dbReference>
<dbReference type="Pfam" id="PF12890">
    <property type="entry name" value="DHOase"/>
    <property type="match status" value="1"/>
</dbReference>
<reference evidence="8 9" key="1">
    <citation type="submission" date="2019-02" db="EMBL/GenBank/DDBJ databases">
        <title>Deep-cultivation of Planctomycetes and their phenomic and genomic characterization uncovers novel biology.</title>
        <authorList>
            <person name="Wiegand S."/>
            <person name="Jogler M."/>
            <person name="Boedeker C."/>
            <person name="Pinto D."/>
            <person name="Vollmers J."/>
            <person name="Rivas-Marin E."/>
            <person name="Kohn T."/>
            <person name="Peeters S.H."/>
            <person name="Heuer A."/>
            <person name="Rast P."/>
            <person name="Oberbeckmann S."/>
            <person name="Bunk B."/>
            <person name="Jeske O."/>
            <person name="Meyerdierks A."/>
            <person name="Storesund J.E."/>
            <person name="Kallscheuer N."/>
            <person name="Luecker S."/>
            <person name="Lage O.M."/>
            <person name="Pohl T."/>
            <person name="Merkel B.J."/>
            <person name="Hornburger P."/>
            <person name="Mueller R.-W."/>
            <person name="Bruemmer F."/>
            <person name="Labrenz M."/>
            <person name="Spormann A.M."/>
            <person name="Op den Camp H."/>
            <person name="Overmann J."/>
            <person name="Amann R."/>
            <person name="Jetten M.S.M."/>
            <person name="Mascher T."/>
            <person name="Medema M.H."/>
            <person name="Devos D.P."/>
            <person name="Kaster A.-K."/>
            <person name="Ovreas L."/>
            <person name="Rohde M."/>
            <person name="Galperin M.Y."/>
            <person name="Jogler C."/>
        </authorList>
    </citation>
    <scope>NUCLEOTIDE SEQUENCE [LARGE SCALE GENOMIC DNA]</scope>
    <source>
        <strain evidence="8 9">Pan265</strain>
    </source>
</reference>
<dbReference type="SUPFAM" id="SSF51556">
    <property type="entry name" value="Metallo-dependent hydrolases"/>
    <property type="match status" value="1"/>
</dbReference>
<feature type="binding site" evidence="6">
    <location>
        <position position="286"/>
    </location>
    <ligand>
        <name>substrate</name>
    </ligand>
</feature>
<evidence type="ECO:0000313" key="9">
    <source>
        <dbReference type="Proteomes" id="UP000320386"/>
    </source>
</evidence>
<comment type="cofactor">
    <cofactor evidence="6">
        <name>Zn(2+)</name>
        <dbReference type="ChEBI" id="CHEBI:29105"/>
    </cofactor>
    <text evidence="6">Binds 2 Zn(2+) ions per subunit.</text>
</comment>
<dbReference type="GO" id="GO:0004151">
    <property type="term" value="F:dihydroorotase activity"/>
    <property type="evidence" value="ECO:0007669"/>
    <property type="project" value="UniProtKB-UniRule"/>
</dbReference>
<keyword evidence="3 6" id="KW-0479">Metal-binding</keyword>
<dbReference type="CDD" id="cd01317">
    <property type="entry name" value="DHOase_IIa"/>
    <property type="match status" value="1"/>
</dbReference>
<dbReference type="InterPro" id="IPR004722">
    <property type="entry name" value="DHOase"/>
</dbReference>
<comment type="similarity">
    <text evidence="2 6">Belongs to the metallo-dependent hydrolases superfamily. DHOase family. Class I DHOase subfamily.</text>
</comment>
<comment type="caution">
    <text evidence="6">Lacks conserved residue(s) required for the propagation of feature annotation.</text>
</comment>
<dbReference type="PANTHER" id="PTHR43668">
    <property type="entry name" value="ALLANTOINASE"/>
    <property type="match status" value="1"/>
</dbReference>
<dbReference type="InterPro" id="IPR002195">
    <property type="entry name" value="Dihydroorotase_CS"/>
</dbReference>
<dbReference type="HAMAP" id="MF_00220_B">
    <property type="entry name" value="PyrC_classI_B"/>
    <property type="match status" value="1"/>
</dbReference>
<dbReference type="GO" id="GO:0008270">
    <property type="term" value="F:zinc ion binding"/>
    <property type="evidence" value="ECO:0007669"/>
    <property type="project" value="UniProtKB-UniRule"/>
</dbReference>
<sequence length="467" mass="49628">MNRLLIRGGHLIDPQNNIDTQADILLVDGRVANVGTVPPSEADGTPTLDASGLLVTPGLIDIHVHFREPGQEQKETIATGAAAAIAGGFTSVCCMPNTTPAIDDDASIDFIDERAHRANLANVFATGCLTRNRAGEELAEIALMAQRGAVAFTDDGTGVASADLMAKAMTYVGMTGRAVFQHCEDPTLGGGAMNAGPLATRLGLPGWPGLAEELMIQRDLMIARSQNYHTRWHAQHMTTANGAELLRRAKHDAGDNAHRITGEVSPHHLLLTEEACAEYDTHAKMNPPLRTTADIEALRQAVADRTITILATDHAPHTAEEKALEFEDAPYGIIGLEPALALYIKALIDAGTIDWPRLIEMMTIRGAELCNLDGRGHLATGAHADVTLIDPNLNWTIDAHAFAGKAANCPFHGWNVRGRAVATIVSGDIKLLRDADRLSDATATPPADEAALATFAAERAAAPPRQG</sequence>
<feature type="binding site" evidence="6">
    <location>
        <position position="313"/>
    </location>
    <ligand>
        <name>Zn(2+)</name>
        <dbReference type="ChEBI" id="CHEBI:29105"/>
        <label>1</label>
    </ligand>
</feature>
<dbReference type="InterPro" id="IPR032466">
    <property type="entry name" value="Metal_Hydrolase"/>
</dbReference>
<dbReference type="EC" id="3.5.2.3" evidence="6"/>
<keyword evidence="9" id="KW-1185">Reference proteome</keyword>
<accession>A0A518BWN4</accession>
<dbReference type="InterPro" id="IPR011059">
    <property type="entry name" value="Metal-dep_hydrolase_composite"/>
</dbReference>
<dbReference type="NCBIfam" id="TIGR00857">
    <property type="entry name" value="pyrC_multi"/>
    <property type="match status" value="1"/>
</dbReference>
<keyword evidence="4 6" id="KW-0378">Hydrolase</keyword>
<feature type="active site" evidence="6">
    <location>
        <position position="313"/>
    </location>
</feature>
<evidence type="ECO:0000256" key="4">
    <source>
        <dbReference type="ARBA" id="ARBA00022801"/>
    </source>
</evidence>
<dbReference type="UniPathway" id="UPA00070">
    <property type="reaction ID" value="UER00117"/>
</dbReference>
<feature type="binding site" evidence="6">
    <location>
        <position position="182"/>
    </location>
    <ligand>
        <name>Zn(2+)</name>
        <dbReference type="ChEBI" id="CHEBI:29105"/>
        <label>2</label>
    </ligand>
</feature>
<feature type="binding site" evidence="6">
    <location>
        <position position="155"/>
    </location>
    <ligand>
        <name>Zn(2+)</name>
        <dbReference type="ChEBI" id="CHEBI:29105"/>
        <label>2</label>
    </ligand>
</feature>
<proteinExistence type="inferred from homology"/>
<dbReference type="GO" id="GO:0005737">
    <property type="term" value="C:cytoplasm"/>
    <property type="evidence" value="ECO:0007669"/>
    <property type="project" value="TreeGrafter"/>
</dbReference>
<gene>
    <name evidence="6 8" type="primary">pyrC</name>
    <name evidence="8" type="ORF">Pan265_12390</name>
</gene>
<protein>
    <recommendedName>
        <fullName evidence="6">Dihydroorotase</fullName>
        <shortName evidence="6">DHOase</shortName>
        <ecNumber evidence="6">3.5.2.3</ecNumber>
    </recommendedName>
</protein>
<dbReference type="PROSITE" id="PS00483">
    <property type="entry name" value="DIHYDROOROTASE_2"/>
    <property type="match status" value="1"/>
</dbReference>
<feature type="binding site" evidence="6">
    <location>
        <position position="63"/>
    </location>
    <ligand>
        <name>Zn(2+)</name>
        <dbReference type="ChEBI" id="CHEBI:29105"/>
        <label>1</label>
    </ligand>
</feature>
<dbReference type="KEGG" id="mcad:Pan265_12390"/>
<name>A0A518BWN4_9BACT</name>
<evidence type="ECO:0000256" key="3">
    <source>
        <dbReference type="ARBA" id="ARBA00022723"/>
    </source>
</evidence>
<feature type="binding site" evidence="6">
    <location>
        <begin position="65"/>
        <end position="67"/>
    </location>
    <ligand>
        <name>substrate</name>
    </ligand>
</feature>
<feature type="binding site" evidence="6">
    <location>
        <position position="65"/>
    </location>
    <ligand>
        <name>Zn(2+)</name>
        <dbReference type="ChEBI" id="CHEBI:29105"/>
        <label>1</label>
    </ligand>
</feature>
<feature type="binding site" evidence="6">
    <location>
        <position position="317"/>
    </location>
    <ligand>
        <name>substrate</name>
    </ligand>
</feature>
<evidence type="ECO:0000256" key="2">
    <source>
        <dbReference type="ARBA" id="ARBA00010286"/>
    </source>
</evidence>
<dbReference type="RefSeq" id="WP_145445540.1">
    <property type="nucleotide sequence ID" value="NZ_CP036280.1"/>
</dbReference>
<dbReference type="InterPro" id="IPR024403">
    <property type="entry name" value="DHOase_cat"/>
</dbReference>
<dbReference type="Proteomes" id="UP000320386">
    <property type="component" value="Chromosome"/>
</dbReference>
<dbReference type="GO" id="GO:0044205">
    <property type="term" value="P:'de novo' UMP biosynthetic process"/>
    <property type="evidence" value="ECO:0007669"/>
    <property type="project" value="UniProtKB-UniRule"/>
</dbReference>
<keyword evidence="5 6" id="KW-0665">Pyrimidine biosynthesis</keyword>
<keyword evidence="6" id="KW-0862">Zinc</keyword>
<dbReference type="OrthoDB" id="9765462at2"/>
<comment type="function">
    <text evidence="1 6">Catalyzes the reversible cyclization of carbamoyl aspartate to dihydroorotate.</text>
</comment>
<feature type="domain" description="Dihydroorotase catalytic" evidence="7">
    <location>
        <begin position="54"/>
        <end position="227"/>
    </location>
</feature>
<dbReference type="GO" id="GO:0006145">
    <property type="term" value="P:purine nucleobase catabolic process"/>
    <property type="evidence" value="ECO:0007669"/>
    <property type="project" value="TreeGrafter"/>
</dbReference>
<dbReference type="AlphaFoldDB" id="A0A518BWN4"/>
<comment type="catalytic activity">
    <reaction evidence="6">
        <text>(S)-dihydroorotate + H2O = N-carbamoyl-L-aspartate + H(+)</text>
        <dbReference type="Rhea" id="RHEA:24296"/>
        <dbReference type="ChEBI" id="CHEBI:15377"/>
        <dbReference type="ChEBI" id="CHEBI:15378"/>
        <dbReference type="ChEBI" id="CHEBI:30864"/>
        <dbReference type="ChEBI" id="CHEBI:32814"/>
        <dbReference type="EC" id="3.5.2.3"/>
    </reaction>
</comment>
<dbReference type="Gene3D" id="3.20.20.140">
    <property type="entry name" value="Metal-dependent hydrolases"/>
    <property type="match status" value="1"/>
</dbReference>
<dbReference type="SUPFAM" id="SSF51338">
    <property type="entry name" value="Composite domain of metallo-dependent hydrolases"/>
    <property type="match status" value="1"/>
</dbReference>
<evidence type="ECO:0000259" key="7">
    <source>
        <dbReference type="Pfam" id="PF12890"/>
    </source>
</evidence>
<evidence type="ECO:0000256" key="6">
    <source>
        <dbReference type="HAMAP-Rule" id="MF_00220"/>
    </source>
</evidence>
<evidence type="ECO:0000256" key="1">
    <source>
        <dbReference type="ARBA" id="ARBA00002368"/>
    </source>
</evidence>
<dbReference type="Gene3D" id="2.30.40.10">
    <property type="entry name" value="Urease, subunit C, domain 1"/>
    <property type="match status" value="1"/>
</dbReference>
<dbReference type="GO" id="GO:0004038">
    <property type="term" value="F:allantoinase activity"/>
    <property type="evidence" value="ECO:0007669"/>
    <property type="project" value="TreeGrafter"/>
</dbReference>
<dbReference type="PROSITE" id="PS00482">
    <property type="entry name" value="DIHYDROOROTASE_1"/>
    <property type="match status" value="1"/>
</dbReference>
<dbReference type="InterPro" id="IPR050138">
    <property type="entry name" value="DHOase/Allantoinase_Hydrolase"/>
</dbReference>